<dbReference type="eggNOG" id="ENOG5030ITD">
    <property type="taxonomic scope" value="Bacteria"/>
</dbReference>
<dbReference type="RefSeq" id="WP_015104671.1">
    <property type="nucleotide sequence ID" value="NC_019673.1"/>
</dbReference>
<dbReference type="BioCyc" id="SESP1179773:BN6_RS35415-MONOMER"/>
<proteinExistence type="predicted"/>
<dbReference type="Gene3D" id="3.20.20.80">
    <property type="entry name" value="Glycosidases"/>
    <property type="match status" value="1"/>
</dbReference>
<sequence>MIPDPDSPDQTPVVSAYGVEYTARELKPWLLDDYTRTGGYELRFLIRHIGYPDDPRCVSHRPGALTAHRAAGRLVLLYHQVGDEDYAGGAAAGRAHATAALTDARGQDYPEHLPFLFVPATRPGARRPEAAAYLAGAAEVVGPSRTWCAGPVDLVHGLQDRAAAAGYVLSGEEDDVRAGIAFYRWNHGRIYPGRIDAGLVKSYVDLSVFDDPAPADHPRDDQRVITNGVSA</sequence>
<dbReference type="KEGG" id="sesp:BN6_73290"/>
<dbReference type="PATRIC" id="fig|1179773.3.peg.7409"/>
<dbReference type="AlphaFoldDB" id="K0K863"/>
<protein>
    <submittedName>
        <fullName evidence="1">Uncharacterized protein</fullName>
    </submittedName>
</protein>
<dbReference type="HOGENOM" id="CLU_098922_0_0_11"/>
<organism evidence="1 2">
    <name type="scientific">Saccharothrix espanaensis (strain ATCC 51144 / DSM 44229 / JCM 9112 / NBRC 15066 / NRRL 15764)</name>
    <dbReference type="NCBI Taxonomy" id="1179773"/>
    <lineage>
        <taxon>Bacteria</taxon>
        <taxon>Bacillati</taxon>
        <taxon>Actinomycetota</taxon>
        <taxon>Actinomycetes</taxon>
        <taxon>Pseudonocardiales</taxon>
        <taxon>Pseudonocardiaceae</taxon>
        <taxon>Saccharothrix</taxon>
    </lineage>
</organism>
<gene>
    <name evidence="1" type="ordered locus">BN6_73290</name>
</gene>
<name>K0K863_SACES</name>
<keyword evidence="2" id="KW-1185">Reference proteome</keyword>
<dbReference type="OrthoDB" id="3675334at2"/>
<reference evidence="1 2" key="1">
    <citation type="journal article" date="2012" name="BMC Genomics">
        <title>Complete genome sequence of Saccharothrix espanaensis DSM 44229T and comparison to the other completely sequenced Pseudonocardiaceae.</title>
        <authorList>
            <person name="Strobel T."/>
            <person name="Al-Dilaimi A."/>
            <person name="Blom J."/>
            <person name="Gessner A."/>
            <person name="Kalinowski J."/>
            <person name="Luzhetska M."/>
            <person name="Puhler A."/>
            <person name="Szczepanowski R."/>
            <person name="Bechthold A."/>
            <person name="Ruckert C."/>
        </authorList>
    </citation>
    <scope>NUCLEOTIDE SEQUENCE [LARGE SCALE GENOMIC DNA]</scope>
    <source>
        <strain evidence="2">ATCC 51144 / DSM 44229 / JCM 9112 / NBRC 15066 / NRRL 15764</strain>
    </source>
</reference>
<evidence type="ECO:0000313" key="2">
    <source>
        <dbReference type="Proteomes" id="UP000006281"/>
    </source>
</evidence>
<accession>K0K863</accession>
<dbReference type="EMBL" id="HE804045">
    <property type="protein sequence ID" value="CCH34561.1"/>
    <property type="molecule type" value="Genomic_DNA"/>
</dbReference>
<dbReference type="STRING" id="1179773.BN6_73290"/>
<evidence type="ECO:0000313" key="1">
    <source>
        <dbReference type="EMBL" id="CCH34561.1"/>
    </source>
</evidence>
<dbReference type="Proteomes" id="UP000006281">
    <property type="component" value="Chromosome"/>
</dbReference>